<dbReference type="EMBL" id="JASBWT010000001">
    <property type="protein sequence ID" value="KAJ9108917.1"/>
    <property type="molecule type" value="Genomic_DNA"/>
</dbReference>
<reference evidence="1" key="1">
    <citation type="submission" date="2023-04" db="EMBL/GenBank/DDBJ databases">
        <title>Draft Genome sequencing of Naganishia species isolated from polar environments using Oxford Nanopore Technology.</title>
        <authorList>
            <person name="Leo P."/>
            <person name="Venkateswaran K."/>
        </authorList>
    </citation>
    <scope>NUCLEOTIDE SEQUENCE</scope>
    <source>
        <strain evidence="1">MNA-CCFEE 5423</strain>
    </source>
</reference>
<gene>
    <name evidence="1" type="ORF">QFC21_000238</name>
</gene>
<sequence length="1396" mass="152247">MEEPLSQVMTTMDRPLHNNGLPGFLPPPHRHYTTADEPEENVIRQGGKDAPASIPEMQLKDKEIMTTTTTNQRETALENPVSSLSSYLDQDRDDVGRMRPPPPPLTTTIRSRSRNRQQQQQQQKRSMTLPDEYMNGFAAGGAPLDTLDAGGVLNPGIGLGFDSGIRRGESSVRLVNGYTNTNTNVISSPSSDDEDSFTTGPNLSFRKERLHVTSPLAMAGPSRYPGMLQLPLGNDSAVSPRMAQKRQRTGSSRGGSPDIEQQQQQQQQQQQRNGNGYGHAILPVQKSTVPSPTPRGGFTASPLGIMNPPVTATPRLQAIGQQRDRPRSSSIHSLAGNKQDRSVARLRRISTDDYVPGSGDSTTTPTSTRPPSRHRKDSTMSTAAAGHSTVNASSNTNNSKQRQHQGASDADDANGGGHSSSRGPSGDESMNEEKQDFAKTVGRKRKQSEDFAVVAAAAAQADKVRHQHQQQQRSLSMPVVAMSAVPESAEYGGLNEDDRPLEREDRERPRRRHNTRGMEDLGLEGALEVSQRKPRDDAASSAVLENLLQSIDLANAMRLIQKQTAIPSGVHDDDNGAINSATVRVSPNASKFRNNTGNGKMAEMFVPVAPPPILYGPNQQDGSSAAQHRADRRAAVAGGGGHVAFTHPGVEVSSSEDAHSVRSVHHPPTPLPALTQGRASRLSTSSSIPSGLFGSRRHVSTPTSLVSGSNKGIESGTTKTQLFLAGGGPGAVPEPNNKHKRSISERFSLNRHLLGHGKKNKAVLPVERSLAAGQVEVDDEVAMEAKDMAKFQGKLEAGFVGVSSGTDAGSLSRSDAERIQLSMLELSHHPRAEKLAYQARSYLQGYYSNVFASIRDRQLDPDPIYVFDPLAVIRWRKAVREEEAKRVAYEASRTSAKAFSPGSGTALFDPRLRTPSKSTNSPDMSFNGIGQPASRPLHSAELLNRVDQSDTAKHLKISPALREWVVTPSEIVAYLNCKGVVDRFVPSNEFEHPIWGEMPQIDRSPSTMTASSTHSRSVTSPTSRMWQIKATSNMQNRPPSSAQGSEGGGDDRGPLHGRKDSLETSDRFASVIRSPLQRIRRHIHLDRESYPQSAAASDTENEGIKGSRRHALLYTAQRFKIGQSTKEQVQHVETAPTMSHESLPRPQSSTTRLSPQRKDHLHVDTTCASGRQSPLAPTANTAAQTDEFDILPAEVDEEEYRKKLRTLQSVENAMSRTPVAEREGQSLVKDFITTVENFRTRRGCSILEDDLRKMTRVQLGYVGLSRMPQMNGHASSNGALTGKPTMVEQNTSGRESSGTSDLSAFDSLHAAKDVIADLHERYTVAIRQAVEVCQQQDAVQRKVSELSPEAETLLSKIGDQVRKLRAIRESFYTLDAIRSNSNPAYYRVVNAGFWVD</sequence>
<name>A0ACC2WEG3_9TREE</name>
<comment type="caution">
    <text evidence="1">The sequence shown here is derived from an EMBL/GenBank/DDBJ whole genome shotgun (WGS) entry which is preliminary data.</text>
</comment>
<organism evidence="1 2">
    <name type="scientific">Naganishia friedmannii</name>
    <dbReference type="NCBI Taxonomy" id="89922"/>
    <lineage>
        <taxon>Eukaryota</taxon>
        <taxon>Fungi</taxon>
        <taxon>Dikarya</taxon>
        <taxon>Basidiomycota</taxon>
        <taxon>Agaricomycotina</taxon>
        <taxon>Tremellomycetes</taxon>
        <taxon>Filobasidiales</taxon>
        <taxon>Filobasidiaceae</taxon>
        <taxon>Naganishia</taxon>
    </lineage>
</organism>
<evidence type="ECO:0000313" key="2">
    <source>
        <dbReference type="Proteomes" id="UP001227268"/>
    </source>
</evidence>
<protein>
    <submittedName>
        <fullName evidence="1">Uncharacterized protein</fullName>
    </submittedName>
</protein>
<evidence type="ECO:0000313" key="1">
    <source>
        <dbReference type="EMBL" id="KAJ9108917.1"/>
    </source>
</evidence>
<proteinExistence type="predicted"/>
<accession>A0ACC2WEG3</accession>
<keyword evidence="2" id="KW-1185">Reference proteome</keyword>
<dbReference type="Proteomes" id="UP001227268">
    <property type="component" value="Unassembled WGS sequence"/>
</dbReference>